<keyword evidence="11" id="KW-0472">Membrane</keyword>
<evidence type="ECO:0000313" key="14">
    <source>
        <dbReference type="Proteomes" id="UP000094527"/>
    </source>
</evidence>
<accession>A0A1D2MDJ8</accession>
<evidence type="ECO:0000256" key="10">
    <source>
        <dbReference type="ARBA" id="ARBA00022989"/>
    </source>
</evidence>
<gene>
    <name evidence="13" type="ORF">Ocin01_15748</name>
</gene>
<dbReference type="UniPathway" id="UPA00378"/>
<dbReference type="Pfam" id="PF02434">
    <property type="entry name" value="Fringe"/>
    <property type="match status" value="1"/>
</dbReference>
<dbReference type="AlphaFoldDB" id="A0A1D2MDJ8"/>
<keyword evidence="9" id="KW-0735">Signal-anchor</keyword>
<dbReference type="PANTHER" id="PTHR23033:SF14">
    <property type="entry name" value="GLYCOPROTEIN-N-ACETYLGALACTOSAMINE 3-BETA-GALACTOSYLTRANSFERASE 1-RELATED"/>
    <property type="match status" value="1"/>
</dbReference>
<comment type="pathway">
    <text evidence="2">Protein modification; protein glycosylation.</text>
</comment>
<evidence type="ECO:0000256" key="1">
    <source>
        <dbReference type="ARBA" id="ARBA00004606"/>
    </source>
</evidence>
<reference evidence="13 14" key="1">
    <citation type="journal article" date="2016" name="Genome Biol. Evol.">
        <title>Gene Family Evolution Reflects Adaptation to Soil Environmental Stressors in the Genome of the Collembolan Orchesella cincta.</title>
        <authorList>
            <person name="Faddeeva-Vakhrusheva A."/>
            <person name="Derks M.F."/>
            <person name="Anvar S.Y."/>
            <person name="Agamennone V."/>
            <person name="Suring W."/>
            <person name="Smit S."/>
            <person name="van Straalen N.M."/>
            <person name="Roelofs D."/>
        </authorList>
    </citation>
    <scope>NUCLEOTIDE SEQUENCE [LARGE SCALE GENOMIC DNA]</scope>
    <source>
        <tissue evidence="13">Mixed pool</tissue>
    </source>
</reference>
<evidence type="ECO:0000256" key="2">
    <source>
        <dbReference type="ARBA" id="ARBA00004922"/>
    </source>
</evidence>
<dbReference type="EMBL" id="LJIJ01001738">
    <property type="protein sequence ID" value="ODM90934.1"/>
    <property type="molecule type" value="Genomic_DNA"/>
</dbReference>
<dbReference type="Gene3D" id="3.90.550.50">
    <property type="match status" value="1"/>
</dbReference>
<dbReference type="GO" id="GO:0016263">
    <property type="term" value="F:glycoprotein-N-acetylgalactosamine 3-beta-galactosyltransferase activity"/>
    <property type="evidence" value="ECO:0007669"/>
    <property type="project" value="UniProtKB-EC"/>
</dbReference>
<dbReference type="OrthoDB" id="414175at2759"/>
<evidence type="ECO:0000313" key="13">
    <source>
        <dbReference type="EMBL" id="ODM90934.1"/>
    </source>
</evidence>
<evidence type="ECO:0000256" key="6">
    <source>
        <dbReference type="ARBA" id="ARBA00022679"/>
    </source>
</evidence>
<keyword evidence="10" id="KW-1133">Transmembrane helix</keyword>
<evidence type="ECO:0000259" key="12">
    <source>
        <dbReference type="Pfam" id="PF02434"/>
    </source>
</evidence>
<evidence type="ECO:0000256" key="8">
    <source>
        <dbReference type="ARBA" id="ARBA00022741"/>
    </source>
</evidence>
<protein>
    <recommendedName>
        <fullName evidence="4">N-acetylgalactosaminide beta-1,3-galactosyltransferase</fullName>
        <ecNumber evidence="4">2.4.1.122</ecNumber>
    </recommendedName>
</protein>
<organism evidence="13 14">
    <name type="scientific">Orchesella cincta</name>
    <name type="common">Springtail</name>
    <name type="synonym">Podura cincta</name>
    <dbReference type="NCBI Taxonomy" id="48709"/>
    <lineage>
        <taxon>Eukaryota</taxon>
        <taxon>Metazoa</taxon>
        <taxon>Ecdysozoa</taxon>
        <taxon>Arthropoda</taxon>
        <taxon>Hexapoda</taxon>
        <taxon>Collembola</taxon>
        <taxon>Entomobryomorpha</taxon>
        <taxon>Entomobryoidea</taxon>
        <taxon>Orchesellidae</taxon>
        <taxon>Orchesellinae</taxon>
        <taxon>Orchesella</taxon>
    </lineage>
</organism>
<evidence type="ECO:0000256" key="11">
    <source>
        <dbReference type="ARBA" id="ARBA00023136"/>
    </source>
</evidence>
<proteinExistence type="inferred from homology"/>
<comment type="caution">
    <text evidence="13">The sequence shown here is derived from an EMBL/GenBank/DDBJ whole genome shotgun (WGS) entry which is preliminary data.</text>
</comment>
<evidence type="ECO:0000256" key="4">
    <source>
        <dbReference type="ARBA" id="ARBA00012557"/>
    </source>
</evidence>
<evidence type="ECO:0000256" key="5">
    <source>
        <dbReference type="ARBA" id="ARBA00022676"/>
    </source>
</evidence>
<keyword evidence="5 13" id="KW-0328">Glycosyltransferase</keyword>
<comment type="subcellular location">
    <subcellularLocation>
        <location evidence="1">Membrane</location>
        <topology evidence="1">Single-pass type II membrane protein</topology>
    </subcellularLocation>
</comment>
<dbReference type="GO" id="GO:0016020">
    <property type="term" value="C:membrane"/>
    <property type="evidence" value="ECO:0007669"/>
    <property type="project" value="UniProtKB-SubCell"/>
</dbReference>
<keyword evidence="14" id="KW-1185">Reference proteome</keyword>
<comment type="similarity">
    <text evidence="3">Belongs to the glycosyltransferase 31 family. Beta3-Gal-T subfamily.</text>
</comment>
<dbReference type="InterPro" id="IPR026050">
    <property type="entry name" value="C1GALT1/C1GALT1_chp1"/>
</dbReference>
<dbReference type="InterPro" id="IPR003378">
    <property type="entry name" value="Fringe-like_glycosylTrfase"/>
</dbReference>
<evidence type="ECO:0000256" key="3">
    <source>
        <dbReference type="ARBA" id="ARBA00006462"/>
    </source>
</evidence>
<name>A0A1D2MDJ8_ORCCI</name>
<keyword evidence="8" id="KW-0547">Nucleotide-binding</keyword>
<dbReference type="GO" id="GO:0000166">
    <property type="term" value="F:nucleotide binding"/>
    <property type="evidence" value="ECO:0007669"/>
    <property type="project" value="UniProtKB-KW"/>
</dbReference>
<dbReference type="PANTHER" id="PTHR23033">
    <property type="entry name" value="BETA1,3-GALACTOSYLTRANSFERASE"/>
    <property type="match status" value="1"/>
</dbReference>
<dbReference type="STRING" id="48709.A0A1D2MDJ8"/>
<feature type="domain" description="Fringe-like glycosyltransferase" evidence="12">
    <location>
        <begin position="60"/>
        <end position="96"/>
    </location>
</feature>
<keyword evidence="7" id="KW-0812">Transmembrane</keyword>
<dbReference type="Proteomes" id="UP000094527">
    <property type="component" value="Unassembled WGS sequence"/>
</dbReference>
<sequence length="212" mass="24869">MTAPEKPRNEGDSCQADMGQRCDKLLFMSTSSGIDNPLTLIHSFNTKGAFRYIVEHHFDEADWFLKADDDTYVILENLRYFLNQHDTNLPLYFGCKFRLYIEQGYMSGGAEYKGWIPEDVMLGKCLESLKVPAGDSRDEEGRHRFLALPPDMQFGPNPMVHWYWEFMYYQHEHGLKCCSDRTISFHYVTPNQMYALEFLLYRMKPVVEHSFS</sequence>
<evidence type="ECO:0000256" key="7">
    <source>
        <dbReference type="ARBA" id="ARBA00022692"/>
    </source>
</evidence>
<dbReference type="EC" id="2.4.1.122" evidence="4"/>
<dbReference type="OMA" id="HCFEYMI"/>
<keyword evidence="6 13" id="KW-0808">Transferase</keyword>
<evidence type="ECO:0000256" key="9">
    <source>
        <dbReference type="ARBA" id="ARBA00022968"/>
    </source>
</evidence>